<organism evidence="3 4">
    <name type="scientific">Meiothermus granaticius NBRC 107808</name>
    <dbReference type="NCBI Taxonomy" id="1227551"/>
    <lineage>
        <taxon>Bacteria</taxon>
        <taxon>Thermotogati</taxon>
        <taxon>Deinococcota</taxon>
        <taxon>Deinococci</taxon>
        <taxon>Thermales</taxon>
        <taxon>Thermaceae</taxon>
        <taxon>Meiothermus</taxon>
    </lineage>
</organism>
<dbReference type="AlphaFoldDB" id="A0A399F958"/>
<accession>A0A399F958</accession>
<comment type="similarity">
    <text evidence="1">Belongs to the barstar family.</text>
</comment>
<keyword evidence="4" id="KW-1185">Reference proteome</keyword>
<dbReference type="SUPFAM" id="SSF52038">
    <property type="entry name" value="Barstar-related"/>
    <property type="match status" value="1"/>
</dbReference>
<evidence type="ECO:0000313" key="3">
    <source>
        <dbReference type="EMBL" id="RIH92633.1"/>
    </source>
</evidence>
<evidence type="ECO:0000259" key="2">
    <source>
        <dbReference type="Pfam" id="PF01337"/>
    </source>
</evidence>
<dbReference type="Pfam" id="PF01337">
    <property type="entry name" value="Barstar"/>
    <property type="match status" value="1"/>
</dbReference>
<sequence>MMQDPQGLQQVENPAAEAILQLPAASLPALEQLADKGYFVARVDRAPVFDKPTLLHALYQSCAMPAYFGFNWDALYDMLTDFSWKPARGYVLVFQDFGLLQQRAPQEAQTFLQIVREASQARQADQAPPLKLVLLEA</sequence>
<protein>
    <submittedName>
        <fullName evidence="3">Barstar (Barnase inhibitor)</fullName>
    </submittedName>
</protein>
<dbReference type="InterPro" id="IPR035905">
    <property type="entry name" value="Barstar-like_sf"/>
</dbReference>
<feature type="domain" description="Barstar (barnase inhibitor)" evidence="2">
    <location>
        <begin position="39"/>
        <end position="128"/>
    </location>
</feature>
<dbReference type="OrthoDB" id="5295683at2"/>
<evidence type="ECO:0000313" key="4">
    <source>
        <dbReference type="Proteomes" id="UP000266178"/>
    </source>
</evidence>
<dbReference type="Proteomes" id="UP000266178">
    <property type="component" value="Unassembled WGS sequence"/>
</dbReference>
<dbReference type="CDD" id="cd05141">
    <property type="entry name" value="Barstar_evA4336-like"/>
    <property type="match status" value="1"/>
</dbReference>
<dbReference type="RefSeq" id="WP_119356912.1">
    <property type="nucleotide sequence ID" value="NZ_BJXM01000012.1"/>
</dbReference>
<dbReference type="Gene3D" id="3.30.370.10">
    <property type="entry name" value="Barstar-like"/>
    <property type="match status" value="1"/>
</dbReference>
<proteinExistence type="inferred from homology"/>
<dbReference type="EMBL" id="QWLB01000016">
    <property type="protein sequence ID" value="RIH92633.1"/>
    <property type="molecule type" value="Genomic_DNA"/>
</dbReference>
<reference evidence="3 4" key="1">
    <citation type="submission" date="2018-08" db="EMBL/GenBank/DDBJ databases">
        <title>Meiothermus granaticius genome AF-68 sequencing project.</title>
        <authorList>
            <person name="Da Costa M.S."/>
            <person name="Albuquerque L."/>
            <person name="Raposo P."/>
            <person name="Froufe H.J.C."/>
            <person name="Barroso C.S."/>
            <person name="Egas C."/>
        </authorList>
    </citation>
    <scope>NUCLEOTIDE SEQUENCE [LARGE SCALE GENOMIC DNA]</scope>
    <source>
        <strain evidence="3 4">AF-68</strain>
    </source>
</reference>
<dbReference type="InterPro" id="IPR000468">
    <property type="entry name" value="Barstar"/>
</dbReference>
<gene>
    <name evidence="3" type="ORF">Mgrana_01410</name>
</gene>
<comment type="caution">
    <text evidence="3">The sequence shown here is derived from an EMBL/GenBank/DDBJ whole genome shotgun (WGS) entry which is preliminary data.</text>
</comment>
<evidence type="ECO:0000256" key="1">
    <source>
        <dbReference type="ARBA" id="ARBA00006845"/>
    </source>
</evidence>
<name>A0A399F958_9DEIN</name>